<proteinExistence type="inferred from homology"/>
<keyword evidence="6" id="KW-0132">Cell division</keyword>
<keyword evidence="6" id="KW-0131">Cell cycle</keyword>
<name>A0A1W1EE94_9ZZZZ</name>
<dbReference type="GO" id="GO:0032153">
    <property type="term" value="C:cell division site"/>
    <property type="evidence" value="ECO:0007669"/>
    <property type="project" value="TreeGrafter"/>
</dbReference>
<dbReference type="InterPro" id="IPR045061">
    <property type="entry name" value="FtsZ/CetZ"/>
</dbReference>
<keyword evidence="2" id="KW-0547">Nucleotide-binding</keyword>
<dbReference type="EMBL" id="FPKX01000045">
    <property type="protein sequence ID" value="SFZ98336.1"/>
    <property type="molecule type" value="Genomic_DNA"/>
</dbReference>
<dbReference type="GO" id="GO:0051301">
    <property type="term" value="P:cell division"/>
    <property type="evidence" value="ECO:0007669"/>
    <property type="project" value="UniProtKB-KW"/>
</dbReference>
<keyword evidence="6" id="KW-0378">Hydrolase</keyword>
<dbReference type="PRINTS" id="PR00423">
    <property type="entry name" value="CELLDVISFTSZ"/>
</dbReference>
<evidence type="ECO:0000256" key="3">
    <source>
        <dbReference type="ARBA" id="ARBA00023134"/>
    </source>
</evidence>
<dbReference type="GO" id="GO:0005525">
    <property type="term" value="F:GTP binding"/>
    <property type="evidence" value="ECO:0007669"/>
    <property type="project" value="UniProtKB-KW"/>
</dbReference>
<dbReference type="Pfam" id="PF00091">
    <property type="entry name" value="Tubulin"/>
    <property type="match status" value="1"/>
</dbReference>
<organism evidence="6">
    <name type="scientific">hydrothermal vent metagenome</name>
    <dbReference type="NCBI Taxonomy" id="652676"/>
    <lineage>
        <taxon>unclassified sequences</taxon>
        <taxon>metagenomes</taxon>
        <taxon>ecological metagenomes</taxon>
    </lineage>
</organism>
<dbReference type="NCBIfam" id="TIGR00065">
    <property type="entry name" value="ftsZ"/>
    <property type="match status" value="1"/>
</dbReference>
<accession>A0A1W1EE94</accession>
<dbReference type="InterPro" id="IPR003008">
    <property type="entry name" value="Tubulin_FtsZ_GTPase"/>
</dbReference>
<dbReference type="PROSITE" id="PS01135">
    <property type="entry name" value="FTSZ_2"/>
    <property type="match status" value="1"/>
</dbReference>
<dbReference type="PANTHER" id="PTHR30314:SF3">
    <property type="entry name" value="MITOCHONDRIAL DIVISION PROTEIN FSZA"/>
    <property type="match status" value="1"/>
</dbReference>
<dbReference type="Pfam" id="PF12327">
    <property type="entry name" value="FtsZ_C"/>
    <property type="match status" value="1"/>
</dbReference>
<dbReference type="HAMAP" id="MF_00909">
    <property type="entry name" value="FtsZ"/>
    <property type="match status" value="1"/>
</dbReference>
<dbReference type="SMART" id="SM00865">
    <property type="entry name" value="Tubulin_C"/>
    <property type="match status" value="1"/>
</dbReference>
<evidence type="ECO:0000256" key="2">
    <source>
        <dbReference type="ARBA" id="ARBA00022741"/>
    </source>
</evidence>
<dbReference type="SUPFAM" id="SSF55307">
    <property type="entry name" value="Tubulin C-terminal domain-like"/>
    <property type="match status" value="1"/>
</dbReference>
<dbReference type="Gene3D" id="3.40.50.1440">
    <property type="entry name" value="Tubulin/FtsZ, GTPase domain"/>
    <property type="match status" value="1"/>
</dbReference>
<dbReference type="InterPro" id="IPR020805">
    <property type="entry name" value="Cell_div_FtsZ_CS"/>
</dbReference>
<dbReference type="InterPro" id="IPR018316">
    <property type="entry name" value="Tubulin/FtsZ_2-layer-sand-dom"/>
</dbReference>
<dbReference type="InterPro" id="IPR000158">
    <property type="entry name" value="Cell_div_FtsZ"/>
</dbReference>
<dbReference type="FunFam" id="3.40.50.1440:FF:000001">
    <property type="entry name" value="Cell division protein FtsZ"/>
    <property type="match status" value="1"/>
</dbReference>
<dbReference type="AlphaFoldDB" id="A0A1W1EE94"/>
<dbReference type="InterPro" id="IPR024757">
    <property type="entry name" value="FtsZ_C"/>
</dbReference>
<evidence type="ECO:0000256" key="1">
    <source>
        <dbReference type="ARBA" id="ARBA00009690"/>
    </source>
</evidence>
<evidence type="ECO:0000259" key="5">
    <source>
        <dbReference type="SMART" id="SM00865"/>
    </source>
</evidence>
<dbReference type="CDD" id="cd02201">
    <property type="entry name" value="FtsZ_type1"/>
    <property type="match status" value="1"/>
</dbReference>
<comment type="similarity">
    <text evidence="1">Belongs to the FtsZ family.</text>
</comment>
<dbReference type="PANTHER" id="PTHR30314">
    <property type="entry name" value="CELL DIVISION PROTEIN FTSZ-RELATED"/>
    <property type="match status" value="1"/>
</dbReference>
<dbReference type="Gene3D" id="3.30.1330.20">
    <property type="entry name" value="Tubulin/FtsZ, C-terminal domain"/>
    <property type="match status" value="1"/>
</dbReference>
<evidence type="ECO:0000259" key="4">
    <source>
        <dbReference type="SMART" id="SM00864"/>
    </source>
</evidence>
<dbReference type="GO" id="GO:0005737">
    <property type="term" value="C:cytoplasm"/>
    <property type="evidence" value="ECO:0007669"/>
    <property type="project" value="TreeGrafter"/>
</dbReference>
<feature type="domain" description="Tubulin/FtsZ GTPase" evidence="4">
    <location>
        <begin position="19"/>
        <end position="211"/>
    </location>
</feature>
<keyword evidence="3" id="KW-0342">GTP-binding</keyword>
<protein>
    <submittedName>
        <fullName evidence="6">Cell division protein FtsZ</fullName>
        <ecNumber evidence="6">3.4.24.-</ecNumber>
    </submittedName>
</protein>
<dbReference type="InterPro" id="IPR036525">
    <property type="entry name" value="Tubulin/FtsZ_GTPase_sf"/>
</dbReference>
<dbReference type="SMART" id="SM00864">
    <property type="entry name" value="Tubulin"/>
    <property type="match status" value="1"/>
</dbReference>
<dbReference type="InterPro" id="IPR037103">
    <property type="entry name" value="Tubulin/FtsZ-like_C"/>
</dbReference>
<reference evidence="6" key="1">
    <citation type="submission" date="2016-10" db="EMBL/GenBank/DDBJ databases">
        <authorList>
            <person name="de Groot N.N."/>
        </authorList>
    </citation>
    <scope>NUCLEOTIDE SEQUENCE</scope>
</reference>
<dbReference type="EC" id="3.4.24.-" evidence="6"/>
<sequence>MEEFNIDIVESKCNTNGAKIKAIGVGGGGGNMINHMISEGINSIDLIVANTDSQALDTSSAPFKMQLGINATRGLGAGMVPEKGREAALESFEDIKTMLEGSDIVFISAGLGGGTGTGAAPIIAQAAKEIGALTVSIVTSPFKFEGRKRTKLAKEGLEELKRESDSIIVVPNEKLLSIVEKNLGIKESFRMVDDILAQAVGGISKVILSHGENDINLDFADVKTVMGHRGLALMGAGYSTGTNAAYDAAKAAIESPLLDNISIDGAMGVLVHFDIHPDYPIMEIGEAMNIVEESADEDASVIFGTTTNENMDIDEVRITIVATGFEDKNAIAEPTSRVQTTLTEIQTPNSTLINTTRGLNKMVVGGYNGEHEDILDVPTFLRKQMD</sequence>
<gene>
    <name evidence="6" type="ORF">MNB_SV-5-700</name>
</gene>
<dbReference type="SUPFAM" id="SSF52490">
    <property type="entry name" value="Tubulin nucleotide-binding domain-like"/>
    <property type="match status" value="1"/>
</dbReference>
<feature type="domain" description="Tubulin/FtsZ 2-layer sandwich" evidence="5">
    <location>
        <begin position="215"/>
        <end position="334"/>
    </location>
</feature>
<dbReference type="GO" id="GO:0003924">
    <property type="term" value="F:GTPase activity"/>
    <property type="evidence" value="ECO:0007669"/>
    <property type="project" value="InterPro"/>
</dbReference>
<evidence type="ECO:0000313" key="6">
    <source>
        <dbReference type="EMBL" id="SFZ98336.1"/>
    </source>
</evidence>
<dbReference type="InterPro" id="IPR008280">
    <property type="entry name" value="Tub_FtsZ_C"/>
</dbReference>